<dbReference type="Pfam" id="PF02515">
    <property type="entry name" value="CoA_transf_3"/>
    <property type="match status" value="1"/>
</dbReference>
<organism evidence="2">
    <name type="scientific">mine drainage metagenome</name>
    <dbReference type="NCBI Taxonomy" id="410659"/>
    <lineage>
        <taxon>unclassified sequences</taxon>
        <taxon>metagenomes</taxon>
        <taxon>ecological metagenomes</taxon>
    </lineage>
</organism>
<dbReference type="InterPro" id="IPR023606">
    <property type="entry name" value="CoA-Trfase_III_dom_1_sf"/>
</dbReference>
<keyword evidence="1" id="KW-0808">Transferase</keyword>
<reference evidence="2" key="2">
    <citation type="journal article" date="2014" name="ISME J.">
        <title>Microbial stratification in low pH oxic and suboxic macroscopic growths along an acid mine drainage.</title>
        <authorList>
            <person name="Mendez-Garcia C."/>
            <person name="Mesa V."/>
            <person name="Sprenger R.R."/>
            <person name="Richter M."/>
            <person name="Diez M.S."/>
            <person name="Solano J."/>
            <person name="Bargiela R."/>
            <person name="Golyshina O.V."/>
            <person name="Manteca A."/>
            <person name="Ramos J.L."/>
            <person name="Gallego J.R."/>
            <person name="Llorente I."/>
            <person name="Martins Dos Santos V.A."/>
            <person name="Jensen O.N."/>
            <person name="Pelaez A.I."/>
            <person name="Sanchez J."/>
            <person name="Ferrer M."/>
        </authorList>
    </citation>
    <scope>NUCLEOTIDE SEQUENCE</scope>
</reference>
<dbReference type="AlphaFoldDB" id="T1AD43"/>
<feature type="non-terminal residue" evidence="2">
    <location>
        <position position="272"/>
    </location>
</feature>
<protein>
    <submittedName>
        <fullName evidence="2">L-carnitine dehydratase/bile acid-inducible protein F</fullName>
    </submittedName>
</protein>
<comment type="caution">
    <text evidence="2">The sequence shown here is derived from an EMBL/GenBank/DDBJ whole genome shotgun (WGS) entry which is preliminary data.</text>
</comment>
<name>T1AD43_9ZZZZ</name>
<gene>
    <name evidence="2" type="ORF">B2A_05970</name>
</gene>
<accession>T1AD43</accession>
<evidence type="ECO:0000313" key="2">
    <source>
        <dbReference type="EMBL" id="EQD54563.1"/>
    </source>
</evidence>
<dbReference type="EMBL" id="AUZZ01004181">
    <property type="protein sequence ID" value="EQD54563.1"/>
    <property type="molecule type" value="Genomic_DNA"/>
</dbReference>
<dbReference type="InterPro" id="IPR003673">
    <property type="entry name" value="CoA-Trfase_fam_III"/>
</dbReference>
<evidence type="ECO:0000256" key="1">
    <source>
        <dbReference type="ARBA" id="ARBA00022679"/>
    </source>
</evidence>
<dbReference type="Gene3D" id="3.40.50.10540">
    <property type="entry name" value="Crotonobetainyl-coa:carnitine coa-transferase, domain 1"/>
    <property type="match status" value="1"/>
</dbReference>
<dbReference type="InterPro" id="IPR050483">
    <property type="entry name" value="CoA-transferase_III_domain"/>
</dbReference>
<dbReference type="GO" id="GO:0008410">
    <property type="term" value="F:CoA-transferase activity"/>
    <property type="evidence" value="ECO:0007669"/>
    <property type="project" value="TreeGrafter"/>
</dbReference>
<dbReference type="PANTHER" id="PTHR48207:SF4">
    <property type="entry name" value="BLL6097 PROTEIN"/>
    <property type="match status" value="1"/>
</dbReference>
<proteinExistence type="predicted"/>
<dbReference type="SUPFAM" id="SSF89796">
    <property type="entry name" value="CoA-transferase family III (CaiB/BaiF)"/>
    <property type="match status" value="1"/>
</dbReference>
<reference evidence="2" key="1">
    <citation type="submission" date="2013-08" db="EMBL/GenBank/DDBJ databases">
        <authorList>
            <person name="Mendez C."/>
            <person name="Richter M."/>
            <person name="Ferrer M."/>
            <person name="Sanchez J."/>
        </authorList>
    </citation>
    <scope>NUCLEOTIDE SEQUENCE</scope>
</reference>
<dbReference type="PANTHER" id="PTHR48207">
    <property type="entry name" value="SUCCINATE--HYDROXYMETHYLGLUTARATE COA-TRANSFERASE"/>
    <property type="match status" value="1"/>
</dbReference>
<sequence>MSDRWRGCWCWISASFWPGPPVACGWPTSAPKSSRWSVQRGGDLSRRLYLADQSFGGDSALFHTINRNKQSFAADLKNPLDLHRVKALIARADVMVHNFRPGVMERLGLDYGTVADLNPRIIYAAITGYGSEGPWRTKPGQDLLVQAMSGLAWLSGNATQGPVPMGVSIADLMSGAHLCQGVLALLVRRGRTGLGGRVDVSLFESAMDMQFEQFTAFLNGDGQQPVRDTVNNASVYIGAPYGIYPTADGYVAVAMAPIDRLGELIGCEPLRA</sequence>